<evidence type="ECO:0000313" key="3">
    <source>
        <dbReference type="Proteomes" id="UP000006322"/>
    </source>
</evidence>
<feature type="coiled-coil region" evidence="1">
    <location>
        <begin position="206"/>
        <end position="233"/>
    </location>
</feature>
<comment type="caution">
    <text evidence="2">The sequence shown here is derived from an EMBL/GenBank/DDBJ whole genome shotgun (WGS) entry which is preliminary data.</text>
</comment>
<dbReference type="Proteomes" id="UP000006322">
    <property type="component" value="Unassembled WGS sequence"/>
</dbReference>
<dbReference type="AlphaFoldDB" id="K7AAB0"/>
<evidence type="ECO:0000313" key="2">
    <source>
        <dbReference type="EMBL" id="GAC32305.1"/>
    </source>
</evidence>
<dbReference type="OrthoDB" id="6400383at2"/>
<protein>
    <submittedName>
        <fullName evidence="2">Uncharacterized protein</fullName>
    </submittedName>
</protein>
<reference evidence="3" key="1">
    <citation type="journal article" date="2014" name="Environ. Microbiol.">
        <title>Comparative genomics of the marine bacterial genus Glaciecola reveals the high degree of genomic diversity and genomic characteristic for cold adaptation.</title>
        <authorList>
            <person name="Qin Q.L."/>
            <person name="Xie B.B."/>
            <person name="Yu Y."/>
            <person name="Shu Y.L."/>
            <person name="Rong J.C."/>
            <person name="Zhang Y.J."/>
            <person name="Zhao D.L."/>
            <person name="Chen X.L."/>
            <person name="Zhang X.Y."/>
            <person name="Chen B."/>
            <person name="Zhou B.C."/>
            <person name="Zhang Y.Z."/>
        </authorList>
    </citation>
    <scope>NUCLEOTIDE SEQUENCE [LARGE SCALE GENOMIC DNA]</scope>
    <source>
        <strain evidence="3">LMG 21857</strain>
    </source>
</reference>
<evidence type="ECO:0000256" key="1">
    <source>
        <dbReference type="SAM" id="Coils"/>
    </source>
</evidence>
<dbReference type="RefSeq" id="WP_007104103.1">
    <property type="nucleotide sequence ID" value="NZ_BAER01000035.1"/>
</dbReference>
<keyword evidence="1" id="KW-0175">Coiled coil</keyword>
<accession>K7AAB0</accession>
<proteinExistence type="predicted"/>
<dbReference type="EMBL" id="BAER01000035">
    <property type="protein sequence ID" value="GAC32305.1"/>
    <property type="molecule type" value="Genomic_DNA"/>
</dbReference>
<organism evidence="2 3">
    <name type="scientific">Paraglaciecola polaris LMG 21857</name>
    <dbReference type="NCBI Taxonomy" id="1129793"/>
    <lineage>
        <taxon>Bacteria</taxon>
        <taxon>Pseudomonadati</taxon>
        <taxon>Pseudomonadota</taxon>
        <taxon>Gammaproteobacteria</taxon>
        <taxon>Alteromonadales</taxon>
        <taxon>Alteromonadaceae</taxon>
        <taxon>Paraglaciecola</taxon>
    </lineage>
</organism>
<keyword evidence="3" id="KW-1185">Reference proteome</keyword>
<dbReference type="STRING" id="1129793.GPLA_1391"/>
<sequence>MDTKSKLIKKHDDEGLSKKELGQLRRILLTELLDKILADGNEDKYIGEWLDKKKTKIDKAKVAKAVGYDTKPDSIRQSFSELVKGYESKLLKAGILSGDSKTNAQIRKENLTAFTEFLNIRLNEPDYHWPRNVKGYLYRKGIWGYFLDIPPKEVTSMPSFFHNDESLERLLSGIDVKIAKELVKSINYESQSVIDEMSDTMTSHALSSLRQKLKAKTQEVVMLREELKTVQLELLQYRYKEKSRLKSGKNAFKAGIIH</sequence>
<gene>
    <name evidence="2" type="ORF">GPLA_1391</name>
</gene>
<name>K7AAB0_9ALTE</name>